<evidence type="ECO:0000313" key="4">
    <source>
        <dbReference type="Proteomes" id="UP000007254"/>
    </source>
</evidence>
<dbReference type="InterPro" id="IPR007926">
    <property type="entry name" value="Borrelia_P83"/>
</dbReference>
<evidence type="ECO:0000256" key="2">
    <source>
        <dbReference type="SAM" id="SignalP"/>
    </source>
</evidence>
<organism evidence="3 4">
    <name type="scientific">Winmispira thermophila (strain ATCC 700085 / DSM 6578 / Z-1203)</name>
    <name type="common">Spirochaeta thermophila</name>
    <dbReference type="NCBI Taxonomy" id="869211"/>
    <lineage>
        <taxon>Bacteria</taxon>
        <taxon>Pseudomonadati</taxon>
        <taxon>Spirochaetota</taxon>
        <taxon>Spirochaetia</taxon>
        <taxon>Winmispirales</taxon>
        <taxon>Winmispiraceae</taxon>
        <taxon>Winmispira</taxon>
    </lineage>
</organism>
<protein>
    <submittedName>
        <fullName evidence="3">P83100 family protein</fullName>
    </submittedName>
</protein>
<feature type="signal peptide" evidence="2">
    <location>
        <begin position="1"/>
        <end position="23"/>
    </location>
</feature>
<proteinExistence type="predicted"/>
<accession>G0GA20</accession>
<dbReference type="OrthoDB" id="350069at2"/>
<name>G0GA20_WINT7</name>
<dbReference type="AlphaFoldDB" id="G0GA20"/>
<dbReference type="Proteomes" id="UP000007254">
    <property type="component" value="Chromosome"/>
</dbReference>
<sequence length="521" mass="58610">MRRITALFLGLLLAMPLAPLEVARDELEAYRDAEVTFVNYEGPHEKIETIEQIRGIGIALAGGRDYTAPFTADYAGKYRIIHAVDPATPVGLDADIMEILPSARVDHILNLRRIISGYLQEAYGYSPEDAATLAFFITIYNAVLRGNITYFQEMYKPVVVRHLRTDTVGLSRHYRDWPGGSQIVIPLSEGAARTDITAVETQALTGPEVIQELKTREDKAIPERKEMVEIKEKQIEEEKAALEAQKQEVTEEETRLAEEKAVLEAQKQTLEQEKARVEETLAQAPPGSEEERQALEEKRAVEEKEAEIARMEEETAEKETRIEEEKTEIARKEIEIEKKEEAVKREREDIARDQEKVMAQQAEAAPERVPVVEVTDPEGLMKSRFLLLDTTTYEPVAGAGLTIVGRTPVPFSGGYLVIVPRDGTTGTLTLVDARTLDILRECADPVSIQSLIEVHEGNVYAVFQKEGRWHVGRFDQNLVRLAYTREEVAPYTSFTFTPTSLFLQRPDGRIIEVSLSSLSTE</sequence>
<dbReference type="STRING" id="869211.Spith_1444"/>
<dbReference type="RefSeq" id="WP_014625041.1">
    <property type="nucleotide sequence ID" value="NC_017583.1"/>
</dbReference>
<feature type="region of interest" description="Disordered" evidence="1">
    <location>
        <begin position="279"/>
        <end position="324"/>
    </location>
</feature>
<reference evidence="3 4" key="1">
    <citation type="submission" date="2011-06" db="EMBL/GenBank/DDBJ databases">
        <title>The complete genome of Spirochaeta thermophila DSM 6578.</title>
        <authorList>
            <consortium name="US DOE Joint Genome Institute (JGI-PGF)"/>
            <person name="Lucas S."/>
            <person name="Lapidus A."/>
            <person name="Bruce D."/>
            <person name="Goodwin L."/>
            <person name="Pitluck S."/>
            <person name="Peters L."/>
            <person name="Kyrpides N."/>
            <person name="Mavromatis K."/>
            <person name="Ivanova N."/>
            <person name="Mikailova N."/>
            <person name="Pagani I."/>
            <person name="Chertkov O."/>
            <person name="Detter J.C."/>
            <person name="Tapia R."/>
            <person name="Han C."/>
            <person name="Land M."/>
            <person name="Hauser L."/>
            <person name="Markowitz V."/>
            <person name="Cheng J.-F."/>
            <person name="Hugenholtz P."/>
            <person name="Woyke T."/>
            <person name="Wu D."/>
            <person name="Spring S."/>
            <person name="Merkhoffer B."/>
            <person name="Schneider S."/>
            <person name="Klenk H.-P."/>
            <person name="Eisen J.A."/>
        </authorList>
    </citation>
    <scope>NUCLEOTIDE SEQUENCE [LARGE SCALE GENOMIC DNA]</scope>
    <source>
        <strain evidence="4">ATCC 700085 / DSM 6578 / Z-1203</strain>
    </source>
</reference>
<dbReference type="KEGG" id="stq:Spith_1444"/>
<dbReference type="HOGENOM" id="CLU_483897_0_0_12"/>
<dbReference type="EMBL" id="CP002903">
    <property type="protein sequence ID" value="AEJ61708.1"/>
    <property type="molecule type" value="Genomic_DNA"/>
</dbReference>
<gene>
    <name evidence="3" type="ordered locus">Spith_1444</name>
</gene>
<feature type="compositionally biased region" description="Basic and acidic residues" evidence="1">
    <location>
        <begin position="289"/>
        <end position="324"/>
    </location>
</feature>
<evidence type="ECO:0000256" key="1">
    <source>
        <dbReference type="SAM" id="MobiDB-lite"/>
    </source>
</evidence>
<dbReference type="Pfam" id="PF05262">
    <property type="entry name" value="Borrelia_P83"/>
    <property type="match status" value="1"/>
</dbReference>
<keyword evidence="4" id="KW-1185">Reference proteome</keyword>
<feature type="chain" id="PRO_5003399861" evidence="2">
    <location>
        <begin position="24"/>
        <end position="521"/>
    </location>
</feature>
<evidence type="ECO:0000313" key="3">
    <source>
        <dbReference type="EMBL" id="AEJ61708.1"/>
    </source>
</evidence>
<keyword evidence="2" id="KW-0732">Signal</keyword>